<dbReference type="InParanoid" id="A0A543AQQ8"/>
<feature type="transmembrane region" description="Helical" evidence="1">
    <location>
        <begin position="49"/>
        <end position="66"/>
    </location>
</feature>
<reference evidence="2 3" key="1">
    <citation type="submission" date="2019-06" db="EMBL/GenBank/DDBJ databases">
        <title>Sequencing the genomes of 1000 actinobacteria strains.</title>
        <authorList>
            <person name="Klenk H.-P."/>
        </authorList>
    </citation>
    <scope>NUCLEOTIDE SEQUENCE [LARGE SCALE GENOMIC DNA]</scope>
    <source>
        <strain evidence="2 3">DSM 45928</strain>
    </source>
</reference>
<proteinExistence type="predicted"/>
<comment type="caution">
    <text evidence="2">The sequence shown here is derived from an EMBL/GenBank/DDBJ whole genome shotgun (WGS) entry which is preliminary data.</text>
</comment>
<dbReference type="EMBL" id="VFOW01000001">
    <property type="protein sequence ID" value="TQL74927.1"/>
    <property type="molecule type" value="Genomic_DNA"/>
</dbReference>
<dbReference type="Proteomes" id="UP000317043">
    <property type="component" value="Unassembled WGS sequence"/>
</dbReference>
<keyword evidence="1" id="KW-1133">Transmembrane helix</keyword>
<dbReference type="RefSeq" id="WP_142034400.1">
    <property type="nucleotide sequence ID" value="NZ_JBHTGS010000002.1"/>
</dbReference>
<sequence>MHLTTADIAYLKKRAANRQRMSMVVPIIIVTDVVFAVVTFFLLDPPMNLIVPIVLVAAGIASSLVLRQAIVRRGGDPQAILDGRDPVAWLDLVALGDQGNAPFPWSFEIPSRPGEYLHASESDDYDWRFEAGQRYRVYGFGSEDQPFIGVVYFTRTHDGGRYWDDGVRLSSQKWNTDVAV</sequence>
<keyword evidence="1" id="KW-0812">Transmembrane</keyword>
<evidence type="ECO:0000256" key="1">
    <source>
        <dbReference type="SAM" id="Phobius"/>
    </source>
</evidence>
<dbReference type="AlphaFoldDB" id="A0A543AQQ8"/>
<organism evidence="2 3">
    <name type="scientific">Stackebrandtia endophytica</name>
    <dbReference type="NCBI Taxonomy" id="1496996"/>
    <lineage>
        <taxon>Bacteria</taxon>
        <taxon>Bacillati</taxon>
        <taxon>Actinomycetota</taxon>
        <taxon>Actinomycetes</taxon>
        <taxon>Glycomycetales</taxon>
        <taxon>Glycomycetaceae</taxon>
        <taxon>Stackebrandtia</taxon>
    </lineage>
</organism>
<protein>
    <submittedName>
        <fullName evidence="2">Uncharacterized protein</fullName>
    </submittedName>
</protein>
<feature type="transmembrane region" description="Helical" evidence="1">
    <location>
        <begin position="21"/>
        <end position="43"/>
    </location>
</feature>
<evidence type="ECO:0000313" key="2">
    <source>
        <dbReference type="EMBL" id="TQL74927.1"/>
    </source>
</evidence>
<keyword evidence="1" id="KW-0472">Membrane</keyword>
<evidence type="ECO:0000313" key="3">
    <source>
        <dbReference type="Proteomes" id="UP000317043"/>
    </source>
</evidence>
<gene>
    <name evidence="2" type="ORF">FB566_0417</name>
</gene>
<accession>A0A543AQQ8</accession>
<name>A0A543AQQ8_9ACTN</name>
<keyword evidence="3" id="KW-1185">Reference proteome</keyword>